<feature type="compositionally biased region" description="Polar residues" evidence="7">
    <location>
        <begin position="791"/>
        <end position="800"/>
    </location>
</feature>
<feature type="transmembrane region" description="Helical" evidence="8">
    <location>
        <begin position="1098"/>
        <end position="1121"/>
    </location>
</feature>
<dbReference type="PANTHER" id="PTHR19241">
    <property type="entry name" value="ATP-BINDING CASSETTE TRANSPORTER"/>
    <property type="match status" value="1"/>
</dbReference>
<reference evidence="10 11" key="1">
    <citation type="submission" date="2016-12" db="EMBL/GenBank/DDBJ databases">
        <title>The genomes of Aspergillus section Nigri reveals drivers in fungal speciation.</title>
        <authorList>
            <consortium name="DOE Joint Genome Institute"/>
            <person name="Vesth T.C."/>
            <person name="Nybo J."/>
            <person name="Theobald S."/>
            <person name="Brandl J."/>
            <person name="Frisvad J.C."/>
            <person name="Nielsen K.F."/>
            <person name="Lyhne E.K."/>
            <person name="Kogle M.E."/>
            <person name="Kuo A."/>
            <person name="Riley R."/>
            <person name="Clum A."/>
            <person name="Nolan M."/>
            <person name="Lipzen A."/>
            <person name="Salamov A."/>
            <person name="Henrissat B."/>
            <person name="Wiebenga A."/>
            <person name="De Vries R.P."/>
            <person name="Grigoriev I.V."/>
            <person name="Mortensen U.H."/>
            <person name="Andersen M.R."/>
            <person name="Baker S.E."/>
        </authorList>
    </citation>
    <scope>NUCLEOTIDE SEQUENCE [LARGE SCALE GENOMIC DNA]</scope>
    <source>
        <strain evidence="10 11">CBS 115572</strain>
    </source>
</reference>
<dbReference type="PROSITE" id="PS50893">
    <property type="entry name" value="ABC_TRANSPORTER_2"/>
    <property type="match status" value="2"/>
</dbReference>
<dbReference type="SUPFAM" id="SSF52540">
    <property type="entry name" value="P-loop containing nucleoside triphosphate hydrolases"/>
    <property type="match status" value="2"/>
</dbReference>
<dbReference type="GO" id="GO:0016020">
    <property type="term" value="C:membrane"/>
    <property type="evidence" value="ECO:0007669"/>
    <property type="project" value="UniProtKB-SubCell"/>
</dbReference>
<feature type="transmembrane region" description="Helical" evidence="8">
    <location>
        <begin position="879"/>
        <end position="899"/>
    </location>
</feature>
<keyword evidence="3" id="KW-0813">Transport</keyword>
<dbReference type="EMBL" id="MSFK01000003">
    <property type="protein sequence ID" value="PWY95196.1"/>
    <property type="molecule type" value="Genomic_DNA"/>
</dbReference>
<dbReference type="OrthoDB" id="8061355at2759"/>
<evidence type="ECO:0000256" key="7">
    <source>
        <dbReference type="SAM" id="MobiDB-lite"/>
    </source>
</evidence>
<accession>A0A317X9E8</accession>
<comment type="caution">
    <text evidence="10">The sequence shown here is derived from an EMBL/GenBank/DDBJ whole genome shotgun (WGS) entry which is preliminary data.</text>
</comment>
<dbReference type="InterPro" id="IPR027417">
    <property type="entry name" value="P-loop_NTPase"/>
</dbReference>
<evidence type="ECO:0000256" key="3">
    <source>
        <dbReference type="ARBA" id="ARBA00022448"/>
    </source>
</evidence>
<evidence type="ECO:0000256" key="1">
    <source>
        <dbReference type="ARBA" id="ARBA00004141"/>
    </source>
</evidence>
<dbReference type="GO" id="GO:0016887">
    <property type="term" value="F:ATP hydrolysis activity"/>
    <property type="evidence" value="ECO:0007669"/>
    <property type="project" value="InterPro"/>
</dbReference>
<sequence>MSGTKETGAESHGNATGRDPVPSQPWTTSSTLFFDPGTMGGTKTLGAGGFREELERDSASTHAQLTSKYTSTSQVVEGGTIYESGRFGDDVERSVQFFHTQSASSGSFATSKVTRETYGTSTSEITERNFVSSSMQSASPEVARVIEGEGTFGDEGFDEYLGKASVTSKAQDTSSNPLFASGVTQEAFGTDRTETLNRNTISYAQPTSVNFSFTSRATEEGGNHGAQGFEKGRGDGYLHTQTASSDLLPTASHTRGGEASSGLAMPHAQTLTPDLVSQEPGNDGTSEAANIIGRTKRDFLISHAEPPSSPSILIAEDNVINVPIEAVDTQRATVNHAPASPQSSPAFPVNILATTEATAMSETDAFDDAVNEEPGPAHANSTPPSEAERPLAFTARRASLNPNEESYLAQFATTEEVARLSSLANISLGEELLNPGGKDFDLYRWLRKIMYMLNQDRLQENATIKFHNLHVSGTRFSLRRQQTVLDVFSSLLRPRETFNLGPKTPKQILWDLNGILNSGELLLVLGRPGSGCSAVARALCGELRGLKLDSGSIIHYSGTSHHEIPKDFQGVMLYNPEVDRHFPHLTVGQTLEFAASVRTPAEQAATRTEYAKAMTKVVMAVFGLSHTYSTKIGSESVRGVSEGDRKRVNIAEIALSGAALAAWDKPTRSLDSAEATKFVQSLRLSADLGSATHVMTAYQANQTAYDLFDRTLLLYEGRQIYYGSATKARGFFERQGWYCPPQLGTADFLTSVTNAAERQPRRGMENKVPRTPDEFAAYWCQSPEYQELQTEMGASQQVAMSNEERPEPKQDKQQKRPFYARSNRAYPSITTQVTLTTKRAFQRAWNERVSAMYKLVGNFIIALIIGSMFYNTPATTSGFFSKGSVLLYIVLLNSFMSLAEISSQHCQRPVVEKHASFGFYQPMVESAAVLLSDIPTKFLLVLINNIVIYFMSNLRREPSQFFICFLFNLVLIIVTSAAFRSTAAVTKTLAQAMALAGALVLPVTVYTGFIIPVPRIHKWFDFIHDINPAYYAYEALVANEFHGRGFDCADLVPSYPILQGNAFICSVVGAVAGRRTVSGDKYIWATYKYTYDHVWRDFGILIAFLVGWMIVYFAAAQFIAFSNVIVDTPLFRRGNEPGFLKHGADQDGDEESGRPSMSANQDTTTNVRDNTLPSNTPRREILTWRDVTYNIDTSGGHHRVLDQVSGWAKSGTITALMSINSVERTTLLEVLAQRTTVGTVSGEVFLNNWSLSSNLQRKIGYVQQQDLHLETATVRETLRFSAMLRQPCSVSKEEKYTYVEEIIKVLDMEEYAEAFVGVFGEGLNTKQRKLLSIGVEMAAMPKLLLLDAPSSGLDAQSINAIYRVLRKLADAGQTIICTVQEPSPTILRELDQVLFLSNEGKTVYFGPVGENGQTLLDYFESHGSHRTCRTDEDPAKYLLETINAATNKRREAWSDIWTRSSAAAIQDELVRIHAHTEAQDDQPDDYQEFATSQFLQLFIVLRRMLQQYWRSPLHTASRIVLNILAALFIGFSFYKPGTSIRGLQETIFSAFMLCTLFAPLVHQITPLLTTNRTLYESRERPSKTYSGFVLLLATLLVELLYQIPLSICFWASYSYAVTGILSPPRQGLLLLFSLQYFISALSFAFLTIPTSALLTALLTFMSFTFNGVMQPPHALPGFWLFMYRVSPFTYFVSGVTATQLHGRDITCSEIELSVFNPPLGQSCGDYLNEYLKTAAGRLLNPAATSDCQYCPLSVADQFLAEREYNWDERWRNFGIGWAFVGFNFGVAVLVYYLVWRVGVLDRLRRRRDV</sequence>
<feature type="domain" description="ABC transporter" evidence="9">
    <location>
        <begin position="1182"/>
        <end position="1424"/>
    </location>
</feature>
<keyword evidence="4 8" id="KW-0812">Transmembrane</keyword>
<gene>
    <name evidence="10" type="ORF">BO94DRAFT_483800</name>
</gene>
<feature type="compositionally biased region" description="Basic and acidic residues" evidence="7">
    <location>
        <begin position="802"/>
        <end position="814"/>
    </location>
</feature>
<dbReference type="InterPro" id="IPR013525">
    <property type="entry name" value="ABC2_TM"/>
</dbReference>
<feature type="compositionally biased region" description="Polar residues" evidence="7">
    <location>
        <begin position="1155"/>
        <end position="1176"/>
    </location>
</feature>
<feature type="compositionally biased region" description="Polar residues" evidence="7">
    <location>
        <begin position="239"/>
        <end position="253"/>
    </location>
</feature>
<feature type="transmembrane region" description="Helical" evidence="8">
    <location>
        <begin position="961"/>
        <end position="979"/>
    </location>
</feature>
<keyword evidence="6 8" id="KW-0472">Membrane</keyword>
<evidence type="ECO:0000256" key="8">
    <source>
        <dbReference type="SAM" id="Phobius"/>
    </source>
</evidence>
<feature type="domain" description="ABC transporter" evidence="9">
    <location>
        <begin position="492"/>
        <end position="741"/>
    </location>
</feature>
<dbReference type="GO" id="GO:0005524">
    <property type="term" value="F:ATP binding"/>
    <property type="evidence" value="ECO:0007669"/>
    <property type="project" value="InterPro"/>
</dbReference>
<feature type="transmembrane region" description="Helical" evidence="8">
    <location>
        <begin position="991"/>
        <end position="1011"/>
    </location>
</feature>
<feature type="region of interest" description="Disordered" evidence="7">
    <location>
        <begin position="1141"/>
        <end position="1176"/>
    </location>
</feature>
<feature type="region of interest" description="Disordered" evidence="7">
    <location>
        <begin position="216"/>
        <end position="264"/>
    </location>
</feature>
<feature type="compositionally biased region" description="Polar residues" evidence="7">
    <location>
        <begin position="60"/>
        <end position="73"/>
    </location>
</feature>
<evidence type="ECO:0000256" key="5">
    <source>
        <dbReference type="ARBA" id="ARBA00022989"/>
    </source>
</evidence>
<proteinExistence type="inferred from homology"/>
<feature type="transmembrane region" description="Helical" evidence="8">
    <location>
        <begin position="1775"/>
        <end position="1795"/>
    </location>
</feature>
<dbReference type="Pfam" id="PF00005">
    <property type="entry name" value="ABC_tran"/>
    <property type="match status" value="2"/>
</dbReference>
<protein>
    <recommendedName>
        <fullName evidence="9">ABC transporter domain-containing protein</fullName>
    </recommendedName>
</protein>
<keyword evidence="11" id="KW-1185">Reference proteome</keyword>
<feature type="region of interest" description="Disordered" evidence="7">
    <location>
        <begin position="368"/>
        <end position="389"/>
    </location>
</feature>
<evidence type="ECO:0000259" key="9">
    <source>
        <dbReference type="PROSITE" id="PS50893"/>
    </source>
</evidence>
<keyword evidence="5 8" id="KW-1133">Transmembrane helix</keyword>
<dbReference type="GeneID" id="37111079"/>
<dbReference type="Pfam" id="PF06422">
    <property type="entry name" value="PDR_CDR"/>
    <property type="match status" value="1"/>
</dbReference>
<dbReference type="Pfam" id="PF01061">
    <property type="entry name" value="ABC2_membrane"/>
    <property type="match status" value="2"/>
</dbReference>
<feature type="transmembrane region" description="Helical" evidence="8">
    <location>
        <begin position="1628"/>
        <end position="1661"/>
    </location>
</feature>
<dbReference type="RefSeq" id="XP_025471957.1">
    <property type="nucleotide sequence ID" value="XM_025608936.1"/>
</dbReference>
<feature type="region of interest" description="Disordered" evidence="7">
    <location>
        <begin position="791"/>
        <end position="817"/>
    </location>
</feature>
<evidence type="ECO:0000313" key="10">
    <source>
        <dbReference type="EMBL" id="PWY95196.1"/>
    </source>
</evidence>
<dbReference type="Pfam" id="PF14510">
    <property type="entry name" value="ABC_trans_N"/>
    <property type="match status" value="1"/>
</dbReference>
<evidence type="ECO:0000313" key="11">
    <source>
        <dbReference type="Proteomes" id="UP000246702"/>
    </source>
</evidence>
<comment type="similarity">
    <text evidence="2">Belongs to the ABC transporter superfamily. ABCG family. PDR (TC 3.A.1.205) subfamily.</text>
</comment>
<evidence type="ECO:0000256" key="2">
    <source>
        <dbReference type="ARBA" id="ARBA00006012"/>
    </source>
</evidence>
<feature type="transmembrane region" description="Helical" evidence="8">
    <location>
        <begin position="851"/>
        <end position="870"/>
    </location>
</feature>
<organism evidence="10 11">
    <name type="scientific">Aspergillus sclerotioniger CBS 115572</name>
    <dbReference type="NCBI Taxonomy" id="1450535"/>
    <lineage>
        <taxon>Eukaryota</taxon>
        <taxon>Fungi</taxon>
        <taxon>Dikarya</taxon>
        <taxon>Ascomycota</taxon>
        <taxon>Pezizomycotina</taxon>
        <taxon>Eurotiomycetes</taxon>
        <taxon>Eurotiomycetidae</taxon>
        <taxon>Eurotiales</taxon>
        <taxon>Aspergillaceae</taxon>
        <taxon>Aspergillus</taxon>
        <taxon>Aspergillus subgen. Circumdati</taxon>
    </lineage>
</organism>
<feature type="transmembrane region" description="Helical" evidence="8">
    <location>
        <begin position="1516"/>
        <end position="1534"/>
    </location>
</feature>
<name>A0A317X9E8_9EURO</name>
<dbReference type="InterPro" id="IPR029481">
    <property type="entry name" value="ABC_trans_N"/>
</dbReference>
<feature type="transmembrane region" description="Helical" evidence="8">
    <location>
        <begin position="1585"/>
        <end position="1616"/>
    </location>
</feature>
<dbReference type="Gene3D" id="3.40.50.300">
    <property type="entry name" value="P-loop containing nucleotide triphosphate hydrolases"/>
    <property type="match status" value="2"/>
</dbReference>
<feature type="transmembrane region" description="Helical" evidence="8">
    <location>
        <begin position="1546"/>
        <end position="1565"/>
    </location>
</feature>
<evidence type="ECO:0000256" key="6">
    <source>
        <dbReference type="ARBA" id="ARBA00023136"/>
    </source>
</evidence>
<comment type="subcellular location">
    <subcellularLocation>
        <location evidence="1">Membrane</location>
        <topology evidence="1">Multi-pass membrane protein</topology>
    </subcellularLocation>
</comment>
<dbReference type="InterPro" id="IPR003439">
    <property type="entry name" value="ABC_transporter-like_ATP-bd"/>
</dbReference>
<dbReference type="Proteomes" id="UP000246702">
    <property type="component" value="Unassembled WGS sequence"/>
</dbReference>
<dbReference type="GO" id="GO:0140359">
    <property type="term" value="F:ABC-type transporter activity"/>
    <property type="evidence" value="ECO:0007669"/>
    <property type="project" value="InterPro"/>
</dbReference>
<dbReference type="STRING" id="1450535.A0A317X9E8"/>
<feature type="compositionally biased region" description="Basic and acidic residues" evidence="7">
    <location>
        <begin position="50"/>
        <end position="59"/>
    </location>
</feature>
<feature type="transmembrane region" description="Helical" evidence="8">
    <location>
        <begin position="927"/>
        <end position="949"/>
    </location>
</feature>
<evidence type="ECO:0000256" key="4">
    <source>
        <dbReference type="ARBA" id="ARBA00022692"/>
    </source>
</evidence>
<dbReference type="InterPro" id="IPR010929">
    <property type="entry name" value="PDR_CDR_ABC"/>
</dbReference>
<feature type="region of interest" description="Disordered" evidence="7">
    <location>
        <begin position="1"/>
        <end position="73"/>
    </location>
</feature>